<dbReference type="RefSeq" id="WP_330128587.1">
    <property type="nucleotide sequence ID" value="NZ_JAUHLI010000007.1"/>
</dbReference>
<evidence type="ECO:0000313" key="2">
    <source>
        <dbReference type="EMBL" id="MEE2001486.1"/>
    </source>
</evidence>
<sequence>MIQTAVNMPGDKAWQVQAASWQAGSGTWLGDGTSRIEFTGQLSGRWLALSGCIQVLDGSAELQLCFSTPTGEVQVPVPTSLKGTLAEVFTVPEGSRQAWLQPLKQPGRFVLADLEWRALHYWQYQWRLWRRIALYCWRAPRSQRRQAGIDWSLAVTAPVECYRRIGQLRACAPQMDYAEWQQRFESLSARQLKAVQQRLPELLAKHRLTLVISEQSCSSQACWQRTLLSIEQSLGLNAVAVSRLQCLLLAASPEVDQPCRLLRQPCSRDQLQQSLAALEPDQPVLFVGAGSALAPMALCWWLEAFDTASATWWYSDHDQLNADGQRINPHFKPDWSLELARCSHYTGDTLLVTAGALRQCGWLDDNSQGQHPAKHSAMPPSMQKLVLQLAELPDCRVAHIPAILWHQAGEAVAARPALRADLVAQHLSRQGVAARVEYNAHGYLDIHYAPPSPAPLVSVVIPTRDMLHLLKPCVVSVLDGTDYARVELLIVDNQSSEPATLDYFAEIAQDPRVRVLRYDQPFNYSAINNFAVQQARGELICLLNNDTEVIRPDWLTQMVGQLSQPGVGIVGARLLFEDERVQHAGDVVGVGGCAAHLHFRLPAGEPGYMARAVLSQDLSAVTAACLLTRRSLYLELGGLNETELTVAFNDVDYCLKVREAGWRVLYTPLALLYHYESVSRGKDDNPVKQRRAAQEAAYMRVRWPLQMQGDPFYNPNLNGTAADFRLSAAPRVCKPWQR</sequence>
<dbReference type="Gene3D" id="3.90.550.10">
    <property type="entry name" value="Spore Coat Polysaccharide Biosynthesis Protein SpsA, Chain A"/>
    <property type="match status" value="1"/>
</dbReference>
<dbReference type="PANTHER" id="PTHR43179:SF7">
    <property type="entry name" value="RHAMNOSYLTRANSFERASE WBBL"/>
    <property type="match status" value="1"/>
</dbReference>
<dbReference type="Proteomes" id="UP001336314">
    <property type="component" value="Unassembled WGS sequence"/>
</dbReference>
<dbReference type="Pfam" id="PF00535">
    <property type="entry name" value="Glycos_transf_2"/>
    <property type="match status" value="1"/>
</dbReference>
<feature type="domain" description="Glycosyltransferase 2-like" evidence="1">
    <location>
        <begin position="458"/>
        <end position="580"/>
    </location>
</feature>
<dbReference type="PANTHER" id="PTHR43179">
    <property type="entry name" value="RHAMNOSYLTRANSFERASE WBBL"/>
    <property type="match status" value="1"/>
</dbReference>
<name>A0ABU7J4P3_9GAMM</name>
<protein>
    <submittedName>
        <fullName evidence="2">Glycosyltransferase family 2 protein</fullName>
    </submittedName>
</protein>
<accession>A0ABU7J4P3</accession>
<dbReference type="InterPro" id="IPR001173">
    <property type="entry name" value="Glyco_trans_2-like"/>
</dbReference>
<comment type="caution">
    <text evidence="2">The sequence shown here is derived from an EMBL/GenBank/DDBJ whole genome shotgun (WGS) entry which is preliminary data.</text>
</comment>
<dbReference type="InterPro" id="IPR029044">
    <property type="entry name" value="Nucleotide-diphossugar_trans"/>
</dbReference>
<gene>
    <name evidence="2" type="ORF">QWY20_08470</name>
</gene>
<evidence type="ECO:0000259" key="1">
    <source>
        <dbReference type="Pfam" id="PF00535"/>
    </source>
</evidence>
<dbReference type="EMBL" id="JAUHLI010000007">
    <property type="protein sequence ID" value="MEE2001486.1"/>
    <property type="molecule type" value="Genomic_DNA"/>
</dbReference>
<dbReference type="SUPFAM" id="SSF53448">
    <property type="entry name" value="Nucleotide-diphospho-sugar transferases"/>
    <property type="match status" value="1"/>
</dbReference>
<evidence type="ECO:0000313" key="3">
    <source>
        <dbReference type="Proteomes" id="UP001336314"/>
    </source>
</evidence>
<keyword evidence="3" id="KW-1185">Reference proteome</keyword>
<dbReference type="CDD" id="cd04186">
    <property type="entry name" value="GT_2_like_c"/>
    <property type="match status" value="1"/>
</dbReference>
<organism evidence="2 3">
    <name type="scientific">Alkalimonas cellulosilytica</name>
    <dbReference type="NCBI Taxonomy" id="3058395"/>
    <lineage>
        <taxon>Bacteria</taxon>
        <taxon>Pseudomonadati</taxon>
        <taxon>Pseudomonadota</taxon>
        <taxon>Gammaproteobacteria</taxon>
        <taxon>Alkalimonas</taxon>
    </lineage>
</organism>
<reference evidence="2 3" key="1">
    <citation type="submission" date="2023-07" db="EMBL/GenBank/DDBJ databases">
        <title>Alkalimonas sp., MEB108 novel, alkaliphilic bacterium isolated from Lonar Lake, India.</title>
        <authorList>
            <person name="Joshi A."/>
            <person name="Thite S."/>
        </authorList>
    </citation>
    <scope>NUCLEOTIDE SEQUENCE [LARGE SCALE GENOMIC DNA]</scope>
    <source>
        <strain evidence="2 3">MEB108</strain>
    </source>
</reference>
<proteinExistence type="predicted"/>